<dbReference type="PANTHER" id="PTHR46708:SF2">
    <property type="entry name" value="FIBRONECTIN TYPE-III DOMAIN-CONTAINING PROTEIN"/>
    <property type="match status" value="1"/>
</dbReference>
<dbReference type="InterPro" id="IPR036179">
    <property type="entry name" value="Ig-like_dom_sf"/>
</dbReference>
<dbReference type="SUPFAM" id="SSF49265">
    <property type="entry name" value="Fibronectin type III"/>
    <property type="match status" value="3"/>
</dbReference>
<sequence>MSSYSFCLFENHGVLPSAPLGPRTALVQPDWAVLRWNEPKRLPDTVLGYTVRVRELGDSELNDTYTAIAGQHSPFLLDRLTGGRTYEFFVTAVNDHGEGERSNRVIFETPPAEPDLLEDGSGAPTSVDPAVCCRESGVPPHCQKFCSYSGMAEEKEFGNGCENYWTQIAGCTTEGRGRAAGRCCTVALPDPCRSLCEGRALGDGCRRAALYLLRCATWQGVTRPPAVRGTHVTNVTGDSVTLVWQRQNDADQYQVFYGKLNSTEAVFHWQNRLDQVMDVTGTTQAQVAVARDALYGFSVSYVDANGTRAHWGSTLLVNGSAAGSGLPKLSPPHGVTIRGVSAHGLDVTWEPPADKSGGASVRYRLYYQAEGEPTPRVVHLTDASHNLTGLNHGTVYSVWVTAVSDDGAESAPSETVEERTRSPQEIAPTLQLPRVDPRVPTEGGNMTITCVATGSPTPTVTLVLNNRVRNESRTHELVTTITNVTRNIELAQCSLEVEQSHLFSSRHILKRHAPRVWLWAAEGGEEESVPGRNVSLSCDVDAHPKPNMTWRGNHSEILRAGGNLNFTSIKQRPGYYRMEMTITNVTEQQFMTYTCHAENELGADSKQIVLKKRPNMWQFYKLGVSQCCRSMNISEPCQVACAEQEVDLEPVNSNPACLKEFSKLMVCAADGSDHRDCCSVRGIPDHCLSWCKGLDNFDHRLLLDPDCITIYAADIVGCFHEGKDLLPGRPRNVVATKLNATAALVRWEEPVRTGDHAVSYRVRWWPRGASSSAHLDTRRTSHLLTGLETGEQYQVAIRAANRRGVSLETTAEVREEGTDPERSVEQGPAPGTSSVLVPALTLTVLVMVLVAALVWVVRRRRLRRGPGAHVSFTNPAYVREGAIQESTEATLTDKSGGDGSAPGGGQHSTDSDDGWHETALETPVLGRDEHL</sequence>
<accession>A0A6A4WE61</accession>
<comment type="caution">
    <text evidence="6">The sequence shown here is derived from an EMBL/GenBank/DDBJ whole genome shotgun (WGS) entry which is preliminary data.</text>
</comment>
<feature type="compositionally biased region" description="Basic and acidic residues" evidence="2">
    <location>
        <begin position="909"/>
        <end position="919"/>
    </location>
</feature>
<feature type="domain" description="Fibronectin type-III" evidence="5">
    <location>
        <begin position="18"/>
        <end position="112"/>
    </location>
</feature>
<dbReference type="Gene3D" id="2.60.40.10">
    <property type="entry name" value="Immunoglobulins"/>
    <property type="match status" value="5"/>
</dbReference>
<dbReference type="InterPro" id="IPR003599">
    <property type="entry name" value="Ig_sub"/>
</dbReference>
<protein>
    <submittedName>
        <fullName evidence="6">Ig-like and fibronectin type-III domain-containing protein 1</fullName>
    </submittedName>
</protein>
<evidence type="ECO:0000256" key="1">
    <source>
        <dbReference type="ARBA" id="ARBA00022737"/>
    </source>
</evidence>
<feature type="region of interest" description="Disordered" evidence="2">
    <location>
        <begin position="888"/>
        <end position="931"/>
    </location>
</feature>
<keyword evidence="3" id="KW-0472">Membrane</keyword>
<feature type="domain" description="Fibronectin type-III" evidence="5">
    <location>
        <begin position="729"/>
        <end position="821"/>
    </location>
</feature>
<feature type="transmembrane region" description="Helical" evidence="3">
    <location>
        <begin position="835"/>
        <end position="857"/>
    </location>
</feature>
<gene>
    <name evidence="6" type="primary">igdb-2</name>
    <name evidence="6" type="ORF">FJT64_025766</name>
</gene>
<dbReference type="SMART" id="SM00408">
    <property type="entry name" value="IGc2"/>
    <property type="match status" value="1"/>
</dbReference>
<dbReference type="SUPFAM" id="SSF48726">
    <property type="entry name" value="Immunoglobulin"/>
    <property type="match status" value="2"/>
</dbReference>
<dbReference type="PROSITE" id="PS50835">
    <property type="entry name" value="IG_LIKE"/>
    <property type="match status" value="1"/>
</dbReference>
<dbReference type="InterPro" id="IPR013783">
    <property type="entry name" value="Ig-like_fold"/>
</dbReference>
<feature type="compositionally biased region" description="Gly residues" evidence="2">
    <location>
        <begin position="897"/>
        <end position="906"/>
    </location>
</feature>
<name>A0A6A4WE61_AMPAM</name>
<dbReference type="InterPro" id="IPR002602">
    <property type="entry name" value="DB"/>
</dbReference>
<dbReference type="InterPro" id="IPR003598">
    <property type="entry name" value="Ig_sub2"/>
</dbReference>
<feature type="region of interest" description="Disordered" evidence="2">
    <location>
        <begin position="807"/>
        <end position="832"/>
    </location>
</feature>
<dbReference type="InterPro" id="IPR007110">
    <property type="entry name" value="Ig-like_dom"/>
</dbReference>
<dbReference type="Proteomes" id="UP000440578">
    <property type="component" value="Unassembled WGS sequence"/>
</dbReference>
<dbReference type="PANTHER" id="PTHR46708">
    <property type="entry name" value="TENASCIN"/>
    <property type="match status" value="1"/>
</dbReference>
<dbReference type="Pfam" id="PF01682">
    <property type="entry name" value="DB"/>
    <property type="match status" value="1"/>
</dbReference>
<feature type="domain" description="Fibronectin type-III" evidence="5">
    <location>
        <begin position="331"/>
        <end position="423"/>
    </location>
</feature>
<keyword evidence="3" id="KW-1133">Transmembrane helix</keyword>
<dbReference type="OrthoDB" id="6159398at2759"/>
<keyword evidence="7" id="KW-1185">Reference proteome</keyword>
<dbReference type="Pfam" id="PF13927">
    <property type="entry name" value="Ig_3"/>
    <property type="match status" value="1"/>
</dbReference>
<organism evidence="6 7">
    <name type="scientific">Amphibalanus amphitrite</name>
    <name type="common">Striped barnacle</name>
    <name type="synonym">Balanus amphitrite</name>
    <dbReference type="NCBI Taxonomy" id="1232801"/>
    <lineage>
        <taxon>Eukaryota</taxon>
        <taxon>Metazoa</taxon>
        <taxon>Ecdysozoa</taxon>
        <taxon>Arthropoda</taxon>
        <taxon>Crustacea</taxon>
        <taxon>Multicrustacea</taxon>
        <taxon>Cirripedia</taxon>
        <taxon>Thoracica</taxon>
        <taxon>Thoracicalcarea</taxon>
        <taxon>Balanomorpha</taxon>
        <taxon>Balanoidea</taxon>
        <taxon>Balanidae</taxon>
        <taxon>Amphibalaninae</taxon>
        <taxon>Amphibalanus</taxon>
    </lineage>
</organism>
<proteinExistence type="predicted"/>
<evidence type="ECO:0000313" key="6">
    <source>
        <dbReference type="EMBL" id="KAF0302124.1"/>
    </source>
</evidence>
<keyword evidence="1" id="KW-0677">Repeat</keyword>
<dbReference type="SMART" id="SM00060">
    <property type="entry name" value="FN3"/>
    <property type="match status" value="4"/>
</dbReference>
<dbReference type="InterPro" id="IPR050991">
    <property type="entry name" value="ECM_Regulatory_Proteins"/>
</dbReference>
<dbReference type="InterPro" id="IPR003961">
    <property type="entry name" value="FN3_dom"/>
</dbReference>
<dbReference type="Pfam" id="PF00041">
    <property type="entry name" value="fn3"/>
    <property type="match status" value="3"/>
</dbReference>
<keyword evidence="3" id="KW-0812">Transmembrane</keyword>
<dbReference type="CDD" id="cd00063">
    <property type="entry name" value="FN3"/>
    <property type="match status" value="3"/>
</dbReference>
<evidence type="ECO:0000259" key="5">
    <source>
        <dbReference type="PROSITE" id="PS50853"/>
    </source>
</evidence>
<feature type="compositionally biased region" description="Basic and acidic residues" evidence="2">
    <location>
        <begin position="811"/>
        <end position="824"/>
    </location>
</feature>
<feature type="domain" description="Ig-like" evidence="4">
    <location>
        <begin position="514"/>
        <end position="609"/>
    </location>
</feature>
<dbReference type="SMART" id="SM00409">
    <property type="entry name" value="IG"/>
    <property type="match status" value="1"/>
</dbReference>
<evidence type="ECO:0000256" key="3">
    <source>
        <dbReference type="SAM" id="Phobius"/>
    </source>
</evidence>
<evidence type="ECO:0000256" key="2">
    <source>
        <dbReference type="SAM" id="MobiDB-lite"/>
    </source>
</evidence>
<evidence type="ECO:0000313" key="7">
    <source>
        <dbReference type="Proteomes" id="UP000440578"/>
    </source>
</evidence>
<dbReference type="EMBL" id="VIIS01001089">
    <property type="protein sequence ID" value="KAF0302124.1"/>
    <property type="molecule type" value="Genomic_DNA"/>
</dbReference>
<dbReference type="InterPro" id="IPR036116">
    <property type="entry name" value="FN3_sf"/>
</dbReference>
<reference evidence="6 7" key="1">
    <citation type="submission" date="2019-07" db="EMBL/GenBank/DDBJ databases">
        <title>Draft genome assembly of a fouling barnacle, Amphibalanus amphitrite (Darwin, 1854): The first reference genome for Thecostraca.</title>
        <authorList>
            <person name="Kim W."/>
        </authorList>
    </citation>
    <scope>NUCLEOTIDE SEQUENCE [LARGE SCALE GENOMIC DNA]</scope>
    <source>
        <strain evidence="6">SNU_AA5</strain>
        <tissue evidence="6">Soma without cirri and trophi</tissue>
    </source>
</reference>
<evidence type="ECO:0000259" key="4">
    <source>
        <dbReference type="PROSITE" id="PS50835"/>
    </source>
</evidence>
<dbReference type="AlphaFoldDB" id="A0A6A4WE61"/>
<dbReference type="PROSITE" id="PS50853">
    <property type="entry name" value="FN3"/>
    <property type="match status" value="3"/>
</dbReference>